<evidence type="ECO:0000313" key="1">
    <source>
        <dbReference type="EMBL" id="MBB4238425.1"/>
    </source>
</evidence>
<gene>
    <name evidence="1" type="ORF">GGD57_005037</name>
</gene>
<dbReference type="EMBL" id="JACIFY010000022">
    <property type="protein sequence ID" value="MBB4238425.1"/>
    <property type="molecule type" value="Genomic_DNA"/>
</dbReference>
<evidence type="ECO:0008006" key="3">
    <source>
        <dbReference type="Google" id="ProtNLM"/>
    </source>
</evidence>
<accession>A0A7W6W7M7</accession>
<proteinExistence type="predicted"/>
<evidence type="ECO:0000313" key="2">
    <source>
        <dbReference type="Proteomes" id="UP000540909"/>
    </source>
</evidence>
<comment type="caution">
    <text evidence="1">The sequence shown here is derived from an EMBL/GenBank/DDBJ whole genome shotgun (WGS) entry which is preliminary data.</text>
</comment>
<name>A0A7W6W7M7_9HYPH</name>
<reference evidence="1 2" key="1">
    <citation type="submission" date="2020-08" db="EMBL/GenBank/DDBJ databases">
        <title>Genomic Encyclopedia of Type Strains, Phase IV (KMG-V): Genome sequencing to study the core and pangenomes of soil and plant-associated prokaryotes.</title>
        <authorList>
            <person name="Whitman W."/>
        </authorList>
    </citation>
    <scope>NUCLEOTIDE SEQUENCE [LARGE SCALE GENOMIC DNA]</scope>
    <source>
        <strain evidence="1 2">SEMIA 4089</strain>
    </source>
</reference>
<feature type="non-terminal residue" evidence="1">
    <location>
        <position position="1"/>
    </location>
</feature>
<protein>
    <recommendedName>
        <fullName evidence="3">IS630 family transposase</fullName>
    </recommendedName>
</protein>
<dbReference type="Proteomes" id="UP000540909">
    <property type="component" value="Unassembled WGS sequence"/>
</dbReference>
<dbReference type="AlphaFoldDB" id="A0A7W6W7M7"/>
<sequence>LGEIVALFSVDECLNFFRAAGYEAE</sequence>
<organism evidence="1 2">
    <name type="scientific">Rhizobium esperanzae</name>
    <dbReference type="NCBI Taxonomy" id="1967781"/>
    <lineage>
        <taxon>Bacteria</taxon>
        <taxon>Pseudomonadati</taxon>
        <taxon>Pseudomonadota</taxon>
        <taxon>Alphaproteobacteria</taxon>
        <taxon>Hyphomicrobiales</taxon>
        <taxon>Rhizobiaceae</taxon>
        <taxon>Rhizobium/Agrobacterium group</taxon>
        <taxon>Rhizobium</taxon>
    </lineage>
</organism>